<dbReference type="GO" id="GO:0005886">
    <property type="term" value="C:plasma membrane"/>
    <property type="evidence" value="ECO:0007669"/>
    <property type="project" value="TreeGrafter"/>
</dbReference>
<dbReference type="InterPro" id="IPR000160">
    <property type="entry name" value="GGDEF_dom"/>
</dbReference>
<dbReference type="GO" id="GO:0000160">
    <property type="term" value="P:phosphorelay signal transduction system"/>
    <property type="evidence" value="ECO:0007669"/>
    <property type="project" value="InterPro"/>
</dbReference>
<evidence type="ECO:0000313" key="8">
    <source>
        <dbReference type="Proteomes" id="UP000219285"/>
    </source>
</evidence>
<protein>
    <recommendedName>
        <fullName evidence="2">diguanylate cyclase</fullName>
        <ecNumber evidence="2">2.7.7.65</ecNumber>
    </recommendedName>
</protein>
<dbReference type="EMBL" id="CP052766">
    <property type="protein sequence ID" value="QJR80182.1"/>
    <property type="molecule type" value="Genomic_DNA"/>
</dbReference>
<dbReference type="AlphaFoldDB" id="A0A6M4MAI8"/>
<dbReference type="GO" id="GO:0043709">
    <property type="term" value="P:cell adhesion involved in single-species biofilm formation"/>
    <property type="evidence" value="ECO:0007669"/>
    <property type="project" value="TreeGrafter"/>
</dbReference>
<sequence>MDLHIKPFHECRVLVIDDELSSRIIFENLLSPHFIVKLAESAFDIASQCESYQPDLILLDMVMPEFDGKAACSLLKQSVKTKNIPVIFVTSSQDEQTQNECWEVGASDFVVKPVTPSTLIHRIKNQLQSKLRVDLLQKMTYKDPLTEVYNRVYLEQEVPHIIKQVNRDRRRLGVIVVDIDYFKKYNDTLGHLQGDKCLKEVASSLQKSLHRPLDRLIRFGGEEFLVLLPFVDEAGVITVAERLRINIAQLKLRHESSGFGHVTISAGATINTVSTTSQTNLTKLIDTADNALYKAKERGRNKVVFISET</sequence>
<dbReference type="SUPFAM" id="SSF52172">
    <property type="entry name" value="CheY-like"/>
    <property type="match status" value="1"/>
</dbReference>
<feature type="domain" description="Response regulatory" evidence="5">
    <location>
        <begin position="12"/>
        <end position="127"/>
    </location>
</feature>
<dbReference type="SUPFAM" id="SSF55073">
    <property type="entry name" value="Nucleotide cyclase"/>
    <property type="match status" value="1"/>
</dbReference>
<dbReference type="Gene3D" id="3.30.70.270">
    <property type="match status" value="1"/>
</dbReference>
<dbReference type="InterPro" id="IPR029787">
    <property type="entry name" value="Nucleotide_cyclase"/>
</dbReference>
<dbReference type="Proteomes" id="UP000219285">
    <property type="component" value="Chromosome"/>
</dbReference>
<dbReference type="CDD" id="cd01949">
    <property type="entry name" value="GGDEF"/>
    <property type="match status" value="1"/>
</dbReference>
<evidence type="ECO:0000256" key="1">
    <source>
        <dbReference type="ARBA" id="ARBA00001946"/>
    </source>
</evidence>
<feature type="domain" description="GGDEF" evidence="6">
    <location>
        <begin position="170"/>
        <end position="308"/>
    </location>
</feature>
<dbReference type="SMART" id="SM00267">
    <property type="entry name" value="GGDEF"/>
    <property type="match status" value="1"/>
</dbReference>
<dbReference type="KEGG" id="apel:CA267_005025"/>
<reference evidence="8" key="1">
    <citation type="submission" date="2014-12" db="EMBL/GenBank/DDBJ databases">
        <title>Complete genome sequence of a multi-drug resistant Klebsiella pneumoniae.</title>
        <authorList>
            <person name="Hua X."/>
            <person name="Chen Q."/>
            <person name="Li X."/>
            <person name="Feng Y."/>
            <person name="Ruan Z."/>
            <person name="Yu Y."/>
        </authorList>
    </citation>
    <scope>NUCLEOTIDE SEQUENCE [LARGE SCALE GENOMIC DNA]</scope>
    <source>
        <strain evidence="8">5.12</strain>
    </source>
</reference>
<dbReference type="PANTHER" id="PTHR45138">
    <property type="entry name" value="REGULATORY COMPONENTS OF SENSORY TRANSDUCTION SYSTEM"/>
    <property type="match status" value="1"/>
</dbReference>
<dbReference type="InterPro" id="IPR043128">
    <property type="entry name" value="Rev_trsase/Diguanyl_cyclase"/>
</dbReference>
<dbReference type="GO" id="GO:1902201">
    <property type="term" value="P:negative regulation of bacterial-type flagellum-dependent cell motility"/>
    <property type="evidence" value="ECO:0007669"/>
    <property type="project" value="TreeGrafter"/>
</dbReference>
<dbReference type="Gene3D" id="3.40.50.2300">
    <property type="match status" value="1"/>
</dbReference>
<dbReference type="SMART" id="SM00448">
    <property type="entry name" value="REC"/>
    <property type="match status" value="1"/>
</dbReference>
<dbReference type="RefSeq" id="WP_075608508.1">
    <property type="nucleotide sequence ID" value="NZ_CP052766.1"/>
</dbReference>
<keyword evidence="4" id="KW-0597">Phosphoprotein</keyword>
<dbReference type="Pfam" id="PF00990">
    <property type="entry name" value="GGDEF"/>
    <property type="match status" value="1"/>
</dbReference>
<dbReference type="InterPro" id="IPR001789">
    <property type="entry name" value="Sig_transdc_resp-reg_receiver"/>
</dbReference>
<proteinExistence type="predicted"/>
<evidence type="ECO:0000256" key="4">
    <source>
        <dbReference type="PROSITE-ProRule" id="PRU00169"/>
    </source>
</evidence>
<dbReference type="PROSITE" id="PS50887">
    <property type="entry name" value="GGDEF"/>
    <property type="match status" value="1"/>
</dbReference>
<dbReference type="FunFam" id="3.30.70.270:FF:000001">
    <property type="entry name" value="Diguanylate cyclase domain protein"/>
    <property type="match status" value="1"/>
</dbReference>
<feature type="modified residue" description="4-aspartylphosphate" evidence="4">
    <location>
        <position position="60"/>
    </location>
</feature>
<dbReference type="Pfam" id="PF00072">
    <property type="entry name" value="Response_reg"/>
    <property type="match status" value="1"/>
</dbReference>
<gene>
    <name evidence="7" type="ORF">CA267_005025</name>
</gene>
<dbReference type="InterPro" id="IPR050469">
    <property type="entry name" value="Diguanylate_Cyclase"/>
</dbReference>
<evidence type="ECO:0000256" key="2">
    <source>
        <dbReference type="ARBA" id="ARBA00012528"/>
    </source>
</evidence>
<dbReference type="OrthoDB" id="9812260at2"/>
<dbReference type="NCBIfam" id="TIGR00254">
    <property type="entry name" value="GGDEF"/>
    <property type="match status" value="1"/>
</dbReference>
<organism evidence="7 8">
    <name type="scientific">Alteromonas pelagimontana</name>
    <dbReference type="NCBI Taxonomy" id="1858656"/>
    <lineage>
        <taxon>Bacteria</taxon>
        <taxon>Pseudomonadati</taxon>
        <taxon>Pseudomonadota</taxon>
        <taxon>Gammaproteobacteria</taxon>
        <taxon>Alteromonadales</taxon>
        <taxon>Alteromonadaceae</taxon>
        <taxon>Alteromonas/Salinimonas group</taxon>
        <taxon>Alteromonas</taxon>
    </lineage>
</organism>
<evidence type="ECO:0000259" key="6">
    <source>
        <dbReference type="PROSITE" id="PS50887"/>
    </source>
</evidence>
<reference evidence="7 8" key="2">
    <citation type="submission" date="2020-04" db="EMBL/GenBank/DDBJ databases">
        <title>Complete genome sequence of Alteromonas pelagimontana 5.12T.</title>
        <authorList>
            <person name="Sinha R.K."/>
            <person name="Krishnan K.P."/>
            <person name="Kurian J.P."/>
        </authorList>
    </citation>
    <scope>NUCLEOTIDE SEQUENCE [LARGE SCALE GENOMIC DNA]</scope>
    <source>
        <strain evidence="7 8">5.12</strain>
    </source>
</reference>
<dbReference type="PROSITE" id="PS50110">
    <property type="entry name" value="RESPONSE_REGULATORY"/>
    <property type="match status" value="1"/>
</dbReference>
<dbReference type="PANTHER" id="PTHR45138:SF9">
    <property type="entry name" value="DIGUANYLATE CYCLASE DGCM-RELATED"/>
    <property type="match status" value="1"/>
</dbReference>
<evidence type="ECO:0000256" key="3">
    <source>
        <dbReference type="ARBA" id="ARBA00034247"/>
    </source>
</evidence>
<comment type="catalytic activity">
    <reaction evidence="3">
        <text>2 GTP = 3',3'-c-di-GMP + 2 diphosphate</text>
        <dbReference type="Rhea" id="RHEA:24898"/>
        <dbReference type="ChEBI" id="CHEBI:33019"/>
        <dbReference type="ChEBI" id="CHEBI:37565"/>
        <dbReference type="ChEBI" id="CHEBI:58805"/>
        <dbReference type="EC" id="2.7.7.65"/>
    </reaction>
</comment>
<evidence type="ECO:0000259" key="5">
    <source>
        <dbReference type="PROSITE" id="PS50110"/>
    </source>
</evidence>
<keyword evidence="8" id="KW-1185">Reference proteome</keyword>
<dbReference type="GO" id="GO:0052621">
    <property type="term" value="F:diguanylate cyclase activity"/>
    <property type="evidence" value="ECO:0007669"/>
    <property type="project" value="UniProtKB-EC"/>
</dbReference>
<evidence type="ECO:0000313" key="7">
    <source>
        <dbReference type="EMBL" id="QJR80182.1"/>
    </source>
</evidence>
<dbReference type="InterPro" id="IPR011006">
    <property type="entry name" value="CheY-like_superfamily"/>
</dbReference>
<comment type="cofactor">
    <cofactor evidence="1">
        <name>Mg(2+)</name>
        <dbReference type="ChEBI" id="CHEBI:18420"/>
    </cofactor>
</comment>
<dbReference type="EC" id="2.7.7.65" evidence="2"/>
<name>A0A6M4MAI8_9ALTE</name>
<accession>A0A6M4MAI8</accession>